<dbReference type="GO" id="GO:0005886">
    <property type="term" value="C:plasma membrane"/>
    <property type="evidence" value="ECO:0007669"/>
    <property type="project" value="UniProtKB-SubCell"/>
</dbReference>
<reference evidence="4 5" key="1">
    <citation type="journal article" date="2012" name="Nat. Biotechnol.">
        <title>Draft genome sequence of pigeonpea (Cajanus cajan), an orphan legume crop of resource-poor farmers.</title>
        <authorList>
            <person name="Varshney R.K."/>
            <person name="Chen W."/>
            <person name="Li Y."/>
            <person name="Bharti A.K."/>
            <person name="Saxena R.K."/>
            <person name="Schlueter J.A."/>
            <person name="Donoghue M.T."/>
            <person name="Azam S."/>
            <person name="Fan G."/>
            <person name="Whaley A.M."/>
            <person name="Farmer A.D."/>
            <person name="Sheridan J."/>
            <person name="Iwata A."/>
            <person name="Tuteja R."/>
            <person name="Penmetsa R.V."/>
            <person name="Wu W."/>
            <person name="Upadhyaya H.D."/>
            <person name="Yang S.P."/>
            <person name="Shah T."/>
            <person name="Saxena K.B."/>
            <person name="Michael T."/>
            <person name="McCombie W.R."/>
            <person name="Yang B."/>
            <person name="Zhang G."/>
            <person name="Yang H."/>
            <person name="Wang J."/>
            <person name="Spillane C."/>
            <person name="Cook D.R."/>
            <person name="May G.D."/>
            <person name="Xu X."/>
            <person name="Jackson S.A."/>
        </authorList>
    </citation>
    <scope>NUCLEOTIDE SEQUENCE [LARGE SCALE GENOMIC DNA]</scope>
    <source>
        <strain evidence="5">cv. Asha</strain>
    </source>
</reference>
<evidence type="ECO:0000256" key="3">
    <source>
        <dbReference type="SAM" id="MobiDB-lite"/>
    </source>
</evidence>
<gene>
    <name evidence="4" type="ORF">KK1_006787</name>
</gene>
<dbReference type="InterPro" id="IPR002110">
    <property type="entry name" value="Ankyrin_rpt"/>
</dbReference>
<dbReference type="Gene3D" id="1.25.40.20">
    <property type="entry name" value="Ankyrin repeat-containing domain"/>
    <property type="match status" value="1"/>
</dbReference>
<dbReference type="SMART" id="SM00248">
    <property type="entry name" value="ANK"/>
    <property type="match status" value="2"/>
</dbReference>
<dbReference type="Pfam" id="PF12796">
    <property type="entry name" value="Ank_2"/>
    <property type="match status" value="1"/>
</dbReference>
<proteinExistence type="predicted"/>
<sequence>MESKNPGRFTLGKQSSLAPKRCNEEAELQNEGDAVDQSVRLMYSAFEGDVDGIREVSESGVSVNFRDIDYRTALHVVVCEGFTKVVEFLLQKDAEVDAKD</sequence>
<dbReference type="InterPro" id="IPR036770">
    <property type="entry name" value="Ankyrin_rpt-contain_sf"/>
</dbReference>
<dbReference type="SUPFAM" id="SSF48403">
    <property type="entry name" value="Ankyrin repeat"/>
    <property type="match status" value="1"/>
</dbReference>
<dbReference type="AlphaFoldDB" id="A0A151U460"/>
<evidence type="ECO:0000313" key="4">
    <source>
        <dbReference type="EMBL" id="KYP74119.1"/>
    </source>
</evidence>
<accession>A0A151U460</accession>
<keyword evidence="2" id="KW-0040">ANK repeat</keyword>
<comment type="subcellular location">
    <subcellularLocation>
        <location evidence="1">Cell membrane</location>
        <topology evidence="1">Peripheral membrane protein</topology>
        <orientation evidence="1">Cytoplasmic side</orientation>
    </subcellularLocation>
</comment>
<dbReference type="Proteomes" id="UP000075243">
    <property type="component" value="Chromosome 2"/>
</dbReference>
<evidence type="ECO:0000256" key="2">
    <source>
        <dbReference type="PROSITE-ProRule" id="PRU00023"/>
    </source>
</evidence>
<protein>
    <submittedName>
        <fullName evidence="4">Uncharacterized protein</fullName>
    </submittedName>
</protein>
<dbReference type="Gramene" id="C.cajan_06599.t">
    <property type="protein sequence ID" value="C.cajan_06599.t.cds1"/>
    <property type="gene ID" value="C.cajan_06599"/>
</dbReference>
<keyword evidence="5" id="KW-1185">Reference proteome</keyword>
<dbReference type="PROSITE" id="PS50088">
    <property type="entry name" value="ANK_REPEAT"/>
    <property type="match status" value="1"/>
</dbReference>
<feature type="region of interest" description="Disordered" evidence="3">
    <location>
        <begin position="1"/>
        <end position="30"/>
    </location>
</feature>
<evidence type="ECO:0000256" key="1">
    <source>
        <dbReference type="ARBA" id="ARBA00004413"/>
    </source>
</evidence>
<organism evidence="4 5">
    <name type="scientific">Cajanus cajan</name>
    <name type="common">Pigeon pea</name>
    <name type="synonym">Cajanus indicus</name>
    <dbReference type="NCBI Taxonomy" id="3821"/>
    <lineage>
        <taxon>Eukaryota</taxon>
        <taxon>Viridiplantae</taxon>
        <taxon>Streptophyta</taxon>
        <taxon>Embryophyta</taxon>
        <taxon>Tracheophyta</taxon>
        <taxon>Spermatophyta</taxon>
        <taxon>Magnoliopsida</taxon>
        <taxon>eudicotyledons</taxon>
        <taxon>Gunneridae</taxon>
        <taxon>Pentapetalae</taxon>
        <taxon>rosids</taxon>
        <taxon>fabids</taxon>
        <taxon>Fabales</taxon>
        <taxon>Fabaceae</taxon>
        <taxon>Papilionoideae</taxon>
        <taxon>50 kb inversion clade</taxon>
        <taxon>NPAAA clade</taxon>
        <taxon>indigoferoid/millettioid clade</taxon>
        <taxon>Phaseoleae</taxon>
        <taxon>Cajanus</taxon>
    </lineage>
</organism>
<name>A0A151U460_CAJCA</name>
<feature type="repeat" description="ANK" evidence="2">
    <location>
        <begin position="69"/>
        <end position="100"/>
    </location>
</feature>
<dbReference type="EMBL" id="CM003604">
    <property type="protein sequence ID" value="KYP74119.1"/>
    <property type="molecule type" value="Genomic_DNA"/>
</dbReference>
<dbReference type="PROSITE" id="PS50297">
    <property type="entry name" value="ANK_REP_REGION"/>
    <property type="match status" value="1"/>
</dbReference>
<evidence type="ECO:0000313" key="5">
    <source>
        <dbReference type="Proteomes" id="UP000075243"/>
    </source>
</evidence>